<dbReference type="InterPro" id="IPR022724">
    <property type="entry name" value="rRNA_MeTrfase_SpoU_C"/>
</dbReference>
<dbReference type="GO" id="GO:0141100">
    <property type="term" value="F:tRNA (guanine(18)-2'-O)-methyltransferase activity"/>
    <property type="evidence" value="ECO:0007669"/>
    <property type="project" value="UniProtKB-UniRule"/>
</dbReference>
<dbReference type="PANTHER" id="PTHR43453">
    <property type="entry name" value="RRNA METHYLASE-LIKE"/>
    <property type="match status" value="1"/>
</dbReference>
<evidence type="ECO:0000256" key="1">
    <source>
        <dbReference type="ARBA" id="ARBA00022555"/>
    </source>
</evidence>
<dbReference type="GO" id="GO:0000049">
    <property type="term" value="F:tRNA binding"/>
    <property type="evidence" value="ECO:0007669"/>
    <property type="project" value="UniProtKB-UniRule"/>
</dbReference>
<organism evidence="10 11">
    <name type="scientific">Thermodesulfatator autotrophicus</name>
    <dbReference type="NCBI Taxonomy" id="1795632"/>
    <lineage>
        <taxon>Bacteria</taxon>
        <taxon>Pseudomonadati</taxon>
        <taxon>Thermodesulfobacteriota</taxon>
        <taxon>Thermodesulfobacteria</taxon>
        <taxon>Thermodesulfobacteriales</taxon>
        <taxon>Thermodesulfatatoraceae</taxon>
        <taxon>Thermodesulfatator</taxon>
    </lineage>
</organism>
<comment type="function">
    <text evidence="7">Catalyzes the 2'-O methylation of guanosine at position 18 in tRNA.</text>
</comment>
<evidence type="ECO:0000256" key="6">
    <source>
        <dbReference type="ARBA" id="ARBA00022884"/>
    </source>
</evidence>
<dbReference type="AlphaFoldDB" id="A0A177EBT1"/>
<dbReference type="InterPro" id="IPR029026">
    <property type="entry name" value="tRNA_m1G_MTases_N"/>
</dbReference>
<evidence type="ECO:0000256" key="3">
    <source>
        <dbReference type="ARBA" id="ARBA00022679"/>
    </source>
</evidence>
<sequence>MKDFLVIPERLARIKKVLERRQPDLRLFLERVVNYHNVSAILRTADAVGVLNVHYFHEGELPINDAITCGAHRWLLLHRENDVKQALTRLKDQGFQLVATGLFPETIDFREVDYTSPTVIIVGHELEGISETVRELADLVVKIPMHGMVQSLNVSVATGIILYEAERQRKEKGLYETPHLSQEEMEAILEEWAYRRVIKDKARGRLSS</sequence>
<dbReference type="InterPro" id="IPR029028">
    <property type="entry name" value="Alpha/beta_knot_MTases"/>
</dbReference>
<name>A0A177EBT1_9BACT</name>
<accession>A0A177EBT1</accession>
<dbReference type="Pfam" id="PF12105">
    <property type="entry name" value="SpoU_methylas_C"/>
    <property type="match status" value="1"/>
</dbReference>
<comment type="catalytic activity">
    <reaction evidence="7">
        <text>guanosine(18) in tRNA + S-adenosyl-L-methionine = 2'-O-methylguanosine(18) in tRNA + S-adenosyl-L-homocysteine + H(+)</text>
        <dbReference type="Rhea" id="RHEA:20077"/>
        <dbReference type="Rhea" id="RHEA-COMP:10190"/>
        <dbReference type="Rhea" id="RHEA-COMP:10192"/>
        <dbReference type="ChEBI" id="CHEBI:15378"/>
        <dbReference type="ChEBI" id="CHEBI:57856"/>
        <dbReference type="ChEBI" id="CHEBI:59789"/>
        <dbReference type="ChEBI" id="CHEBI:74269"/>
        <dbReference type="ChEBI" id="CHEBI:74445"/>
        <dbReference type="EC" id="2.1.1.34"/>
    </reaction>
</comment>
<evidence type="ECO:0000256" key="2">
    <source>
        <dbReference type="ARBA" id="ARBA00022603"/>
    </source>
</evidence>
<keyword evidence="1 7" id="KW-0820">tRNA-binding</keyword>
<feature type="binding site" evidence="7">
    <location>
        <position position="152"/>
    </location>
    <ligand>
        <name>S-adenosyl-L-methionine</name>
        <dbReference type="ChEBI" id="CHEBI:59789"/>
    </ligand>
</feature>
<dbReference type="Proteomes" id="UP000076964">
    <property type="component" value="Unassembled WGS sequence"/>
</dbReference>
<keyword evidence="5 7" id="KW-0819">tRNA processing</keyword>
<dbReference type="SUPFAM" id="SSF75217">
    <property type="entry name" value="alpha/beta knot"/>
    <property type="match status" value="1"/>
</dbReference>
<feature type="binding site" evidence="7">
    <location>
        <position position="100"/>
    </location>
    <ligand>
        <name>S-adenosyl-L-methionine</name>
        <dbReference type="ChEBI" id="CHEBI:59789"/>
    </ligand>
</feature>
<evidence type="ECO:0000313" key="10">
    <source>
        <dbReference type="EMBL" id="OAG28632.1"/>
    </source>
</evidence>
<dbReference type="PANTHER" id="PTHR43453:SF1">
    <property type="entry name" value="TRNA_RRNA METHYLTRANSFERASE SPOU TYPE DOMAIN-CONTAINING PROTEIN"/>
    <property type="match status" value="1"/>
</dbReference>
<dbReference type="InterPro" id="IPR001537">
    <property type="entry name" value="SpoU_MeTrfase"/>
</dbReference>
<keyword evidence="2 7" id="KW-0489">Methyltransferase</keyword>
<keyword evidence="3 7" id="KW-0808">Transferase</keyword>
<dbReference type="GO" id="GO:0002938">
    <property type="term" value="P:tRNA guanine ribose methylation"/>
    <property type="evidence" value="ECO:0007669"/>
    <property type="project" value="UniProtKB-UniRule"/>
</dbReference>
<keyword evidence="6 7" id="KW-0694">RNA-binding</keyword>
<evidence type="ECO:0000256" key="7">
    <source>
        <dbReference type="HAMAP-Rule" id="MF_02060"/>
    </source>
</evidence>
<comment type="similarity">
    <text evidence="7">Belongs to the class IV-like SAM-binding methyltransferase superfamily. RNA methyltransferase TrmH family.</text>
</comment>
<dbReference type="CDD" id="cd18092">
    <property type="entry name" value="SpoU-like_TrmH"/>
    <property type="match status" value="1"/>
</dbReference>
<comment type="caution">
    <text evidence="7">Lacks conserved residue(s) required for the propagation of feature annotation.</text>
</comment>
<dbReference type="EMBL" id="LSFI01000002">
    <property type="protein sequence ID" value="OAG28632.1"/>
    <property type="molecule type" value="Genomic_DNA"/>
</dbReference>
<feature type="binding site" evidence="7">
    <location>
        <position position="143"/>
    </location>
    <ligand>
        <name>S-adenosyl-L-methionine</name>
        <dbReference type="ChEBI" id="CHEBI:59789"/>
    </ligand>
</feature>
<reference evidence="10 11" key="1">
    <citation type="submission" date="2016-02" db="EMBL/GenBank/DDBJ databases">
        <title>Draft genome sequence of Thermodesulfatator sp. S606.</title>
        <authorList>
            <person name="Lai Q."/>
            <person name="Cao J."/>
            <person name="Dupont S."/>
            <person name="Shao Z."/>
            <person name="Jebbar M."/>
            <person name="Alain K."/>
        </authorList>
    </citation>
    <scope>NUCLEOTIDE SEQUENCE [LARGE SCALE GENOMIC DNA]</scope>
    <source>
        <strain evidence="10 11">S606</strain>
    </source>
</reference>
<keyword evidence="4 7" id="KW-0949">S-adenosyl-L-methionine</keyword>
<evidence type="ECO:0000313" key="11">
    <source>
        <dbReference type="Proteomes" id="UP000076964"/>
    </source>
</evidence>
<dbReference type="HAMAP" id="MF_02060">
    <property type="entry name" value="tRNA_methyltr_TrmH"/>
    <property type="match status" value="1"/>
</dbReference>
<dbReference type="Pfam" id="PF00588">
    <property type="entry name" value="SpoU_methylase"/>
    <property type="match status" value="1"/>
</dbReference>
<evidence type="ECO:0000256" key="5">
    <source>
        <dbReference type="ARBA" id="ARBA00022694"/>
    </source>
</evidence>
<evidence type="ECO:0000256" key="4">
    <source>
        <dbReference type="ARBA" id="ARBA00022691"/>
    </source>
</evidence>
<feature type="domain" description="RNA methyltransferase SpoU/TrmH type C-terminal" evidence="9">
    <location>
        <begin position="167"/>
        <end position="197"/>
    </location>
</feature>
<dbReference type="InterPro" id="IPR033671">
    <property type="entry name" value="TrmH"/>
</dbReference>
<dbReference type="STRING" id="1795632.TH606_00600"/>
<dbReference type="OrthoDB" id="9794400at2"/>
<dbReference type="EC" id="2.1.1.34" evidence="7"/>
<comment type="caution">
    <text evidence="10">The sequence shown here is derived from an EMBL/GenBank/DDBJ whole genome shotgun (WGS) entry which is preliminary data.</text>
</comment>
<dbReference type="Gene3D" id="3.40.1280.10">
    <property type="match status" value="1"/>
</dbReference>
<evidence type="ECO:0000259" key="9">
    <source>
        <dbReference type="Pfam" id="PF12105"/>
    </source>
</evidence>
<evidence type="ECO:0000259" key="8">
    <source>
        <dbReference type="Pfam" id="PF00588"/>
    </source>
</evidence>
<proteinExistence type="inferred from homology"/>
<dbReference type="RefSeq" id="WP_068540532.1">
    <property type="nucleotide sequence ID" value="NZ_LSFI01000002.1"/>
</dbReference>
<protein>
    <recommendedName>
        <fullName evidence="7">tRNA (guanosine(18)-2'-O)-methyltransferase</fullName>
        <ecNumber evidence="7">2.1.1.34</ecNumber>
    </recommendedName>
    <alternativeName>
        <fullName evidence="7">tRNA [Gm18] methyltransferase</fullName>
    </alternativeName>
</protein>
<keyword evidence="11" id="KW-1185">Reference proteome</keyword>
<feature type="domain" description="tRNA/rRNA methyltransferase SpoU type" evidence="8">
    <location>
        <begin position="25"/>
        <end position="163"/>
    </location>
</feature>
<gene>
    <name evidence="7" type="primary">trmH</name>
    <name evidence="10" type="ORF">TH606_00600</name>
</gene>